<reference evidence="3" key="1">
    <citation type="journal article" date="2006" name="PLoS Biol.">
        <title>Macronuclear genome sequence of the ciliate Tetrahymena thermophila, a model eukaryote.</title>
        <authorList>
            <person name="Eisen J.A."/>
            <person name="Coyne R.S."/>
            <person name="Wu M."/>
            <person name="Wu D."/>
            <person name="Thiagarajan M."/>
            <person name="Wortman J.R."/>
            <person name="Badger J.H."/>
            <person name="Ren Q."/>
            <person name="Amedeo P."/>
            <person name="Jones K.M."/>
            <person name="Tallon L.J."/>
            <person name="Delcher A.L."/>
            <person name="Salzberg S.L."/>
            <person name="Silva J.C."/>
            <person name="Haas B.J."/>
            <person name="Majoros W.H."/>
            <person name="Farzad M."/>
            <person name="Carlton J.M."/>
            <person name="Smith R.K. Jr."/>
            <person name="Garg J."/>
            <person name="Pearlman R.E."/>
            <person name="Karrer K.M."/>
            <person name="Sun L."/>
            <person name="Manning G."/>
            <person name="Elde N.C."/>
            <person name="Turkewitz A.P."/>
            <person name="Asai D.J."/>
            <person name="Wilkes D.E."/>
            <person name="Wang Y."/>
            <person name="Cai H."/>
            <person name="Collins K."/>
            <person name="Stewart B.A."/>
            <person name="Lee S.R."/>
            <person name="Wilamowska K."/>
            <person name="Weinberg Z."/>
            <person name="Ruzzo W.L."/>
            <person name="Wloga D."/>
            <person name="Gaertig J."/>
            <person name="Frankel J."/>
            <person name="Tsao C.-C."/>
            <person name="Gorovsky M.A."/>
            <person name="Keeling P.J."/>
            <person name="Waller R.F."/>
            <person name="Patron N.J."/>
            <person name="Cherry J.M."/>
            <person name="Stover N.A."/>
            <person name="Krieger C.J."/>
            <person name="del Toro C."/>
            <person name="Ryder H.F."/>
            <person name="Williamson S.C."/>
            <person name="Barbeau R.A."/>
            <person name="Hamilton E.P."/>
            <person name="Orias E."/>
        </authorList>
    </citation>
    <scope>NUCLEOTIDE SEQUENCE [LARGE SCALE GENOMIC DNA]</scope>
    <source>
        <strain evidence="3">SB210</strain>
    </source>
</reference>
<dbReference type="AlphaFoldDB" id="I7M7E9"/>
<keyword evidence="3" id="KW-1185">Reference proteome</keyword>
<gene>
    <name evidence="2" type="ORF">TTHERM_00294880</name>
</gene>
<dbReference type="RefSeq" id="XP_001013120.1">
    <property type="nucleotide sequence ID" value="XM_001013120.2"/>
</dbReference>
<feature type="region of interest" description="Disordered" evidence="1">
    <location>
        <begin position="349"/>
        <end position="368"/>
    </location>
</feature>
<organism evidence="2 3">
    <name type="scientific">Tetrahymena thermophila (strain SB210)</name>
    <dbReference type="NCBI Taxonomy" id="312017"/>
    <lineage>
        <taxon>Eukaryota</taxon>
        <taxon>Sar</taxon>
        <taxon>Alveolata</taxon>
        <taxon>Ciliophora</taxon>
        <taxon>Intramacronucleata</taxon>
        <taxon>Oligohymenophorea</taxon>
        <taxon>Hymenostomatida</taxon>
        <taxon>Tetrahymenina</taxon>
        <taxon>Tetrahymenidae</taxon>
        <taxon>Tetrahymena</taxon>
    </lineage>
</organism>
<proteinExistence type="predicted"/>
<dbReference type="KEGG" id="tet:TTHERM_00294880"/>
<dbReference type="GeneID" id="7833287"/>
<protein>
    <submittedName>
        <fullName evidence="2">Uncharacterized protein</fullName>
    </submittedName>
</protein>
<dbReference type="Proteomes" id="UP000009168">
    <property type="component" value="Unassembled WGS sequence"/>
</dbReference>
<sequence length="478" mass="56295">MIQNQEQSLPIYLDNMNVNQEFLQSNRKTTLNQQSMRQRNATVNISNSFHQDLITNESEGDLLLNYSDIQQNILKDFKSRSRNYSELRQSVLNSNENNPNAQSKFLTRAFYSKQRVLKYQNRSNETTHLSYTPQKQQNINVSTDAAVNFQRQIIRRTATASHPSDIRFINYRDDVSSSRGRFQTNYSLNKIKSSMKQTKETQRQRMYTLQDTFVLEGRNAGIERSLDQSTILNQLPFNNSKYEKDQGKKKKVIYSKKSTSPLNNCNDNINAIEKSKLYEKQDFLLKELVNSSQDYHQLSAVIQNESQNIKKSQIVSPRILEIETPSFKQQQLSPIMFENHHQKFRPRKLAASPYSRQNTKQRNDSQNNLQSNYQQNYLSLFPLKDSKFPDSQTKDCKNQLNNSHQNTDQNVNQQQQNLQYFPYKKINPKFEFLHMSQLNNETAVTQAPYFQRTEILNQFYPKVFPSKKLKPIKIYEIY</sequence>
<evidence type="ECO:0000313" key="3">
    <source>
        <dbReference type="Proteomes" id="UP000009168"/>
    </source>
</evidence>
<evidence type="ECO:0000256" key="1">
    <source>
        <dbReference type="SAM" id="MobiDB-lite"/>
    </source>
</evidence>
<name>I7M7E9_TETTS</name>
<accession>I7M7E9</accession>
<evidence type="ECO:0000313" key="2">
    <source>
        <dbReference type="EMBL" id="EAR92875.1"/>
    </source>
</evidence>
<dbReference type="EMBL" id="GG662740">
    <property type="protein sequence ID" value="EAR92875.1"/>
    <property type="molecule type" value="Genomic_DNA"/>
</dbReference>
<dbReference type="HOGENOM" id="CLU_571770_0_0_1"/>
<dbReference type="InParanoid" id="I7M7E9"/>